<dbReference type="Proteomes" id="UP001500064">
    <property type="component" value="Unassembled WGS sequence"/>
</dbReference>
<reference evidence="2" key="1">
    <citation type="journal article" date="2019" name="Int. J. Syst. Evol. Microbiol.">
        <title>The Global Catalogue of Microorganisms (GCM) 10K type strain sequencing project: providing services to taxonomists for standard genome sequencing and annotation.</title>
        <authorList>
            <consortium name="The Broad Institute Genomics Platform"/>
            <consortium name="The Broad Institute Genome Sequencing Center for Infectious Disease"/>
            <person name="Wu L."/>
            <person name="Ma J."/>
        </authorList>
    </citation>
    <scope>NUCLEOTIDE SEQUENCE [LARGE SCALE GENOMIC DNA]</scope>
    <source>
        <strain evidence="2">JCM 13929</strain>
    </source>
</reference>
<dbReference type="RefSeq" id="WP_346104446.1">
    <property type="nucleotide sequence ID" value="NZ_BAAAMU010000015.1"/>
</dbReference>
<proteinExistence type="predicted"/>
<protein>
    <recommendedName>
        <fullName evidence="3">DUF3253 domain-containing protein</fullName>
    </recommendedName>
</protein>
<evidence type="ECO:0008006" key="3">
    <source>
        <dbReference type="Google" id="ProtNLM"/>
    </source>
</evidence>
<comment type="caution">
    <text evidence="1">The sequence shown here is derived from an EMBL/GenBank/DDBJ whole genome shotgun (WGS) entry which is preliminary data.</text>
</comment>
<sequence length="90" mass="9406">MSDGYPTAAQKEALSLICGHEPMPTAMLGERLLSAREPSTNPGYARAITHMAGTLAWRLQAQGFIAADGADAWRTTSVGRALIACTDAGS</sequence>
<keyword evidence="2" id="KW-1185">Reference proteome</keyword>
<accession>A0ABP4QZ86</accession>
<evidence type="ECO:0000313" key="1">
    <source>
        <dbReference type="EMBL" id="GAA1628217.1"/>
    </source>
</evidence>
<evidence type="ECO:0000313" key="2">
    <source>
        <dbReference type="Proteomes" id="UP001500064"/>
    </source>
</evidence>
<dbReference type="EMBL" id="BAAAMU010000015">
    <property type="protein sequence ID" value="GAA1628217.1"/>
    <property type="molecule type" value="Genomic_DNA"/>
</dbReference>
<organism evidence="1 2">
    <name type="scientific">Nonomuraea maheshkhaliensis</name>
    <dbReference type="NCBI Taxonomy" id="419590"/>
    <lineage>
        <taxon>Bacteria</taxon>
        <taxon>Bacillati</taxon>
        <taxon>Actinomycetota</taxon>
        <taxon>Actinomycetes</taxon>
        <taxon>Streptosporangiales</taxon>
        <taxon>Streptosporangiaceae</taxon>
        <taxon>Nonomuraea</taxon>
    </lineage>
</organism>
<gene>
    <name evidence="1" type="ORF">GCM10009733_026200</name>
</gene>
<name>A0ABP4QZ86_9ACTN</name>